<keyword evidence="1 2" id="KW-0103">Bromodomain</keyword>
<dbReference type="EMBL" id="CH474004">
    <property type="protein sequence ID" value="EDL75547.1"/>
    <property type="molecule type" value="Genomic_DNA"/>
</dbReference>
<organism evidence="4 5">
    <name type="scientific">Rattus norvegicus</name>
    <name type="common">Rat</name>
    <dbReference type="NCBI Taxonomy" id="10116"/>
    <lineage>
        <taxon>Eukaryota</taxon>
        <taxon>Metazoa</taxon>
        <taxon>Chordata</taxon>
        <taxon>Craniata</taxon>
        <taxon>Vertebrata</taxon>
        <taxon>Euteleostomi</taxon>
        <taxon>Mammalia</taxon>
        <taxon>Eutheria</taxon>
        <taxon>Euarchontoglires</taxon>
        <taxon>Glires</taxon>
        <taxon>Rodentia</taxon>
        <taxon>Myomorpha</taxon>
        <taxon>Muroidea</taxon>
        <taxon>Muridae</taxon>
        <taxon>Murinae</taxon>
        <taxon>Rattus</taxon>
    </lineage>
</organism>
<evidence type="ECO:0000259" key="3">
    <source>
        <dbReference type="PROSITE" id="PS50014"/>
    </source>
</evidence>
<dbReference type="PROSITE" id="PS50014">
    <property type="entry name" value="BROMODOMAIN_2"/>
    <property type="match status" value="1"/>
</dbReference>
<protein>
    <submittedName>
        <fullName evidence="4">RCG24018</fullName>
    </submittedName>
</protein>
<dbReference type="FunFam" id="1.20.920.10:FF:000028">
    <property type="entry name" value="Nuclear autoantigen Sp-100"/>
    <property type="match status" value="1"/>
</dbReference>
<proteinExistence type="predicted"/>
<dbReference type="PANTHER" id="PTHR46386:SF1">
    <property type="entry name" value="NUCLEAR BODY PROTEIN SP140-LIKE PROTEIN"/>
    <property type="match status" value="1"/>
</dbReference>
<reference evidence="5" key="1">
    <citation type="submission" date="2005-09" db="EMBL/GenBank/DDBJ databases">
        <authorList>
            <person name="Mural R.J."/>
            <person name="Li P.W."/>
            <person name="Adams M.D."/>
            <person name="Amanatides P.G."/>
            <person name="Baden-Tillson H."/>
            <person name="Barnstead M."/>
            <person name="Chin S.H."/>
            <person name="Dew I."/>
            <person name="Evans C.A."/>
            <person name="Ferriera S."/>
            <person name="Flanigan M."/>
            <person name="Fosler C."/>
            <person name="Glodek A."/>
            <person name="Gu Z."/>
            <person name="Holt R.A."/>
            <person name="Jennings D."/>
            <person name="Kraft C.L."/>
            <person name="Lu F."/>
            <person name="Nguyen T."/>
            <person name="Nusskern D.R."/>
            <person name="Pfannkoch C.M."/>
            <person name="Sitter C."/>
            <person name="Sutton G.G."/>
            <person name="Venter J.C."/>
            <person name="Wang Z."/>
            <person name="Woodage T."/>
            <person name="Zheng X.H."/>
            <person name="Zhong F."/>
        </authorList>
    </citation>
    <scope>NUCLEOTIDE SEQUENCE [LARGE SCALE GENOMIC DNA]</scope>
    <source>
        <strain>BN</strain>
        <strain evidence="5">Sprague-Dawley</strain>
    </source>
</reference>
<evidence type="ECO:0000313" key="4">
    <source>
        <dbReference type="EMBL" id="EDL75547.1"/>
    </source>
</evidence>
<dbReference type="SUPFAM" id="SSF47370">
    <property type="entry name" value="Bromodomain"/>
    <property type="match status" value="1"/>
</dbReference>
<dbReference type="PANTHER" id="PTHR46386">
    <property type="entry name" value="NUCLEAR BODY PROTEIN SP140"/>
    <property type="match status" value="1"/>
</dbReference>
<dbReference type="Gene3D" id="1.20.920.10">
    <property type="entry name" value="Bromodomain-like"/>
    <property type="match status" value="1"/>
</dbReference>
<dbReference type="InterPro" id="IPR043563">
    <property type="entry name" value="Sp110/Sp140/Sp140L-like"/>
</dbReference>
<dbReference type="AlphaFoldDB" id="A6JWD9"/>
<evidence type="ECO:0000256" key="1">
    <source>
        <dbReference type="ARBA" id="ARBA00023117"/>
    </source>
</evidence>
<gene>
    <name evidence="4" type="ORF">rCG_24018</name>
</gene>
<dbReference type="Proteomes" id="UP000234681">
    <property type="component" value="Chromosome 9"/>
</dbReference>
<sequence length="113" mass="13585">MVPQEQLKCEYVLLRVYCCSESSFFSKMPYYYYFREMAVGVQEPMWLDIIKRKLSDQAYSQVEDFVQDMRLIFRNHRITFKDPKFGEMGLILESKFEKSFKEAFAIQGRSEKS</sequence>
<dbReference type="InterPro" id="IPR036427">
    <property type="entry name" value="Bromodomain-like_sf"/>
</dbReference>
<evidence type="ECO:0000256" key="2">
    <source>
        <dbReference type="PROSITE-ProRule" id="PRU00035"/>
    </source>
</evidence>
<dbReference type="SMART" id="SM00297">
    <property type="entry name" value="BROMO"/>
    <property type="match status" value="1"/>
</dbReference>
<accession>A6JWD9</accession>
<evidence type="ECO:0000313" key="5">
    <source>
        <dbReference type="Proteomes" id="UP000234681"/>
    </source>
</evidence>
<dbReference type="InterPro" id="IPR001487">
    <property type="entry name" value="Bromodomain"/>
</dbReference>
<name>A6JWD9_RAT</name>
<feature type="domain" description="Bromo" evidence="3">
    <location>
        <begin position="41"/>
        <end position="75"/>
    </location>
</feature>
<dbReference type="Pfam" id="PF00439">
    <property type="entry name" value="Bromodomain"/>
    <property type="match status" value="1"/>
</dbReference>